<sequence length="339" mass="36095">MADPMQVRLAEQLTAEVGEGVSWDFSSAHTPEALPGALVRADVFVGSKLPPSATAQADALRLVQVAGAGYEGIDLAGLRPGTIVANTTHHGRAIAEYCVMAMLALHRQLLVEDADLRAGRWRSVFQDPDAPVHRTLVGQTVGIVGYGEIGQHVAELCHALGMRVIATRRRPTPAPPADWIGGPDELPRLLRDSDVVVVTVPLSDETVGLLDAAMLAELRPSAFLINVSRGPVVDETALHAALTGGRLAGAAIDVWWRYPTSGRQGAPANLPFHELTNVIMTPHTSGVTHDVFTNRMRDVAANIRALRDGQPLRNVVHQSPPEPTGVLDAALHLPVGGTR</sequence>
<keyword evidence="8" id="KW-1185">Reference proteome</keyword>
<name>A0ABY5W181_9ACTN</name>
<dbReference type="RefSeq" id="WP_259860901.1">
    <property type="nucleotide sequence ID" value="NZ_BAAAST010000055.1"/>
</dbReference>
<proteinExistence type="inferred from homology"/>
<dbReference type="InterPro" id="IPR029753">
    <property type="entry name" value="D-isomer_DH_CS"/>
</dbReference>
<dbReference type="Proteomes" id="UP001059617">
    <property type="component" value="Chromosome"/>
</dbReference>
<feature type="domain" description="D-isomer specific 2-hydroxyacid dehydrogenase catalytic" evidence="5">
    <location>
        <begin position="49"/>
        <end position="316"/>
    </location>
</feature>
<organism evidence="7 8">
    <name type="scientific">Dactylosporangium fulvum</name>
    <dbReference type="NCBI Taxonomy" id="53359"/>
    <lineage>
        <taxon>Bacteria</taxon>
        <taxon>Bacillati</taxon>
        <taxon>Actinomycetota</taxon>
        <taxon>Actinomycetes</taxon>
        <taxon>Micromonosporales</taxon>
        <taxon>Micromonosporaceae</taxon>
        <taxon>Dactylosporangium</taxon>
    </lineage>
</organism>
<dbReference type="Pfam" id="PF00389">
    <property type="entry name" value="2-Hacid_dh"/>
    <property type="match status" value="1"/>
</dbReference>
<dbReference type="InterPro" id="IPR036291">
    <property type="entry name" value="NAD(P)-bd_dom_sf"/>
</dbReference>
<dbReference type="SUPFAM" id="SSF51735">
    <property type="entry name" value="NAD(P)-binding Rossmann-fold domains"/>
    <property type="match status" value="1"/>
</dbReference>
<evidence type="ECO:0000256" key="1">
    <source>
        <dbReference type="ARBA" id="ARBA00005854"/>
    </source>
</evidence>
<keyword evidence="3" id="KW-0520">NAD</keyword>
<keyword evidence="2 4" id="KW-0560">Oxidoreductase</keyword>
<evidence type="ECO:0000256" key="4">
    <source>
        <dbReference type="RuleBase" id="RU003719"/>
    </source>
</evidence>
<dbReference type="Gene3D" id="3.40.50.720">
    <property type="entry name" value="NAD(P)-binding Rossmann-like Domain"/>
    <property type="match status" value="2"/>
</dbReference>
<dbReference type="EMBL" id="CP073720">
    <property type="protein sequence ID" value="UWP83121.1"/>
    <property type="molecule type" value="Genomic_DNA"/>
</dbReference>
<dbReference type="Pfam" id="PF02826">
    <property type="entry name" value="2-Hacid_dh_C"/>
    <property type="match status" value="1"/>
</dbReference>
<dbReference type="PROSITE" id="PS00671">
    <property type="entry name" value="D_2_HYDROXYACID_DH_3"/>
    <property type="match status" value="1"/>
</dbReference>
<dbReference type="PANTHER" id="PTHR10996">
    <property type="entry name" value="2-HYDROXYACID DEHYDROGENASE-RELATED"/>
    <property type="match status" value="1"/>
</dbReference>
<evidence type="ECO:0000256" key="3">
    <source>
        <dbReference type="ARBA" id="ARBA00023027"/>
    </source>
</evidence>
<dbReference type="PANTHER" id="PTHR10996:SF178">
    <property type="entry name" value="2-HYDROXYACID DEHYDROGENASE YGL185C-RELATED"/>
    <property type="match status" value="1"/>
</dbReference>
<evidence type="ECO:0000259" key="5">
    <source>
        <dbReference type="Pfam" id="PF00389"/>
    </source>
</evidence>
<reference evidence="7" key="2">
    <citation type="submission" date="2022-09" db="EMBL/GenBank/DDBJ databases">
        <title>Biosynthetic gene clusters of Dactylosporangioum fulvum.</title>
        <authorList>
            <person name="Caradec T."/>
        </authorList>
    </citation>
    <scope>NUCLEOTIDE SEQUENCE</scope>
    <source>
        <strain evidence="7">NRRL B-16292</strain>
    </source>
</reference>
<evidence type="ECO:0000256" key="2">
    <source>
        <dbReference type="ARBA" id="ARBA00023002"/>
    </source>
</evidence>
<dbReference type="InterPro" id="IPR006139">
    <property type="entry name" value="D-isomer_2_OHA_DH_cat_dom"/>
</dbReference>
<accession>A0ABY5W181</accession>
<reference evidence="7" key="1">
    <citation type="submission" date="2021-04" db="EMBL/GenBank/DDBJ databases">
        <authorList>
            <person name="Hartkoorn R.C."/>
            <person name="Beaudoing E."/>
            <person name="Hot D."/>
        </authorList>
    </citation>
    <scope>NUCLEOTIDE SEQUENCE</scope>
    <source>
        <strain evidence="7">NRRL B-16292</strain>
    </source>
</reference>
<dbReference type="InterPro" id="IPR006140">
    <property type="entry name" value="D-isomer_DH_NAD-bd"/>
</dbReference>
<feature type="domain" description="D-isomer specific 2-hydroxyacid dehydrogenase NAD-binding" evidence="6">
    <location>
        <begin position="99"/>
        <end position="285"/>
    </location>
</feature>
<evidence type="ECO:0000313" key="7">
    <source>
        <dbReference type="EMBL" id="UWP83121.1"/>
    </source>
</evidence>
<dbReference type="SUPFAM" id="SSF52283">
    <property type="entry name" value="Formate/glycerate dehydrogenase catalytic domain-like"/>
    <property type="match status" value="1"/>
</dbReference>
<evidence type="ECO:0000313" key="8">
    <source>
        <dbReference type="Proteomes" id="UP001059617"/>
    </source>
</evidence>
<dbReference type="CDD" id="cd12165">
    <property type="entry name" value="2-Hacid_dh_6"/>
    <property type="match status" value="1"/>
</dbReference>
<protein>
    <submittedName>
        <fullName evidence="7">2-hydroxyacid dehydrogenase</fullName>
    </submittedName>
</protein>
<evidence type="ECO:0000259" key="6">
    <source>
        <dbReference type="Pfam" id="PF02826"/>
    </source>
</evidence>
<dbReference type="InterPro" id="IPR050223">
    <property type="entry name" value="D-isomer_2-hydroxyacid_DH"/>
</dbReference>
<gene>
    <name evidence="7" type="ORF">Dfulv_02085</name>
</gene>
<comment type="similarity">
    <text evidence="1 4">Belongs to the D-isomer specific 2-hydroxyacid dehydrogenase family.</text>
</comment>